<dbReference type="Pfam" id="PF11751">
    <property type="entry name" value="PorP_SprF"/>
    <property type="match status" value="1"/>
</dbReference>
<dbReference type="Proteomes" id="UP001180481">
    <property type="component" value="Chromosome"/>
</dbReference>
<gene>
    <name evidence="2" type="ORF">RF683_04490</name>
</gene>
<feature type="signal peptide" evidence="1">
    <location>
        <begin position="1"/>
        <end position="21"/>
    </location>
</feature>
<reference evidence="2" key="1">
    <citation type="submission" date="2023-09" db="EMBL/GenBank/DDBJ databases">
        <title>Flavobacterium sp. 20NA77.7 isolated from freshwater.</title>
        <authorList>
            <person name="Le V."/>
            <person name="Ko S.-R."/>
            <person name="Ahn C.-Y."/>
            <person name="Oh H.-M."/>
        </authorList>
    </citation>
    <scope>NUCLEOTIDE SEQUENCE</scope>
    <source>
        <strain evidence="2">20NA77.7</strain>
    </source>
</reference>
<organism evidence="2 3">
    <name type="scientific">Flavobacterium nakdongensis</name>
    <dbReference type="NCBI Taxonomy" id="3073563"/>
    <lineage>
        <taxon>Bacteria</taxon>
        <taxon>Pseudomonadati</taxon>
        <taxon>Bacteroidota</taxon>
        <taxon>Flavobacteriia</taxon>
        <taxon>Flavobacteriales</taxon>
        <taxon>Flavobacteriaceae</taxon>
        <taxon>Flavobacterium</taxon>
    </lineage>
</organism>
<keyword evidence="1" id="KW-0732">Signal</keyword>
<name>A0ABY9RCL2_9FLAO</name>
<evidence type="ECO:0000313" key="3">
    <source>
        <dbReference type="Proteomes" id="UP001180481"/>
    </source>
</evidence>
<protein>
    <submittedName>
        <fullName evidence="2">Type IX secretion system membrane protein PorP/SprF</fullName>
    </submittedName>
</protein>
<proteinExistence type="predicted"/>
<accession>A0ABY9RCL2</accession>
<dbReference type="RefSeq" id="WP_309533000.1">
    <property type="nucleotide sequence ID" value="NZ_CP133721.1"/>
</dbReference>
<evidence type="ECO:0000256" key="1">
    <source>
        <dbReference type="SAM" id="SignalP"/>
    </source>
</evidence>
<keyword evidence="3" id="KW-1185">Reference proteome</keyword>
<feature type="chain" id="PRO_5046369981" evidence="1">
    <location>
        <begin position="22"/>
        <end position="302"/>
    </location>
</feature>
<dbReference type="InterPro" id="IPR019861">
    <property type="entry name" value="PorP/SprF_Bacteroidetes"/>
</dbReference>
<evidence type="ECO:0000313" key="2">
    <source>
        <dbReference type="EMBL" id="WMW78706.1"/>
    </source>
</evidence>
<dbReference type="EMBL" id="CP133721">
    <property type="protein sequence ID" value="WMW78706.1"/>
    <property type="molecule type" value="Genomic_DNA"/>
</dbReference>
<dbReference type="NCBIfam" id="TIGR03519">
    <property type="entry name" value="T9SS_PorP_fam"/>
    <property type="match status" value="1"/>
</dbReference>
<sequence length="302" mass="34128">MLKYGLYITCCLFGVISFAQQDSQFTQYMYNTVAINPAYAGSRETTSIFLLHRNQWLGQDGAPITNVVALNSGLFKNQIGIGLSFSNDNIGATTENVVSADMAYNIQFSTTSRLAFGLKTSANFYSLDANKLNIFQQNDPEFQNLNRKISPNIGAGIYYYSDSFFTGFSVPNFIKTKYYTDNEISINKKSIHYYFLAGYIFTINPTLKFKPSFLFKVTEGAPFQLDINANFLIQDKLTIGGSYRMGSAVSGLIGFQISTSWFLGYGYDQETTRLSHFNKGSHEVFLRYEIFKPTRVVSPRFF</sequence>